<feature type="signal peptide" evidence="1">
    <location>
        <begin position="1"/>
        <end position="18"/>
    </location>
</feature>
<proteinExistence type="predicted"/>
<sequence>MARITVVALLAFAMSTLALPQAPTGNNEPILDFQGNPLSKDKEAQFLKLEESAEQKEKQLVATFTKEQQEMDQDIQNKYSQLDAILGVPKNAKRQIRINSL</sequence>
<gene>
    <name evidence="2" type="ORF">QQS21_005790</name>
</gene>
<comment type="caution">
    <text evidence="2">The sequence shown here is derived from an EMBL/GenBank/DDBJ whole genome shotgun (WGS) entry which is preliminary data.</text>
</comment>
<organism evidence="2 3">
    <name type="scientific">Conoideocrella luteorostrata</name>
    <dbReference type="NCBI Taxonomy" id="1105319"/>
    <lineage>
        <taxon>Eukaryota</taxon>
        <taxon>Fungi</taxon>
        <taxon>Dikarya</taxon>
        <taxon>Ascomycota</taxon>
        <taxon>Pezizomycotina</taxon>
        <taxon>Sordariomycetes</taxon>
        <taxon>Hypocreomycetidae</taxon>
        <taxon>Hypocreales</taxon>
        <taxon>Clavicipitaceae</taxon>
        <taxon>Conoideocrella</taxon>
    </lineage>
</organism>
<name>A0AAJ0CNS2_9HYPO</name>
<evidence type="ECO:0000313" key="3">
    <source>
        <dbReference type="Proteomes" id="UP001251528"/>
    </source>
</evidence>
<feature type="chain" id="PRO_5042500143" evidence="1">
    <location>
        <begin position="19"/>
        <end position="101"/>
    </location>
</feature>
<evidence type="ECO:0000256" key="1">
    <source>
        <dbReference type="SAM" id="SignalP"/>
    </source>
</evidence>
<accession>A0AAJ0CNS2</accession>
<keyword evidence="1" id="KW-0732">Signal</keyword>
<keyword evidence="3" id="KW-1185">Reference proteome</keyword>
<reference evidence="2" key="1">
    <citation type="submission" date="2023-06" db="EMBL/GenBank/DDBJ databases">
        <title>Conoideocrella luteorostrata (Hypocreales: Clavicipitaceae), a potential biocontrol fungus for elongate hemlock scale in United States Christmas tree production areas.</title>
        <authorList>
            <person name="Barrett H."/>
            <person name="Lovett B."/>
            <person name="Macias A.M."/>
            <person name="Stajich J.E."/>
            <person name="Kasson M.T."/>
        </authorList>
    </citation>
    <scope>NUCLEOTIDE SEQUENCE</scope>
    <source>
        <strain evidence="2">ARSEF 14590</strain>
    </source>
</reference>
<dbReference type="AlphaFoldDB" id="A0AAJ0CNS2"/>
<dbReference type="EMBL" id="JASWJB010000100">
    <property type="protein sequence ID" value="KAK2598079.1"/>
    <property type="molecule type" value="Genomic_DNA"/>
</dbReference>
<dbReference type="Proteomes" id="UP001251528">
    <property type="component" value="Unassembled WGS sequence"/>
</dbReference>
<protein>
    <submittedName>
        <fullName evidence="2">Uncharacterized protein</fullName>
    </submittedName>
</protein>
<evidence type="ECO:0000313" key="2">
    <source>
        <dbReference type="EMBL" id="KAK2598079.1"/>
    </source>
</evidence>